<dbReference type="InterPro" id="IPR059000">
    <property type="entry name" value="ATPase_P-type_domA"/>
</dbReference>
<comment type="caution">
    <text evidence="13">The sequence shown here is derived from an EMBL/GenBank/DDBJ whole genome shotgun (WGS) entry which is preliminary data.</text>
</comment>
<dbReference type="eggNOG" id="COG0474">
    <property type="taxonomic scope" value="Bacteria"/>
</dbReference>
<dbReference type="SMART" id="SM00831">
    <property type="entry name" value="Cation_ATPase_N"/>
    <property type="match status" value="1"/>
</dbReference>
<dbReference type="Pfam" id="PF00689">
    <property type="entry name" value="Cation_ATPase_C"/>
    <property type="match status" value="1"/>
</dbReference>
<accession>A0A0A0JTX8</accession>
<feature type="transmembrane region" description="Helical" evidence="11">
    <location>
        <begin position="802"/>
        <end position="822"/>
    </location>
</feature>
<dbReference type="PANTHER" id="PTHR43294:SF21">
    <property type="entry name" value="CATION TRANSPORTING ATPASE"/>
    <property type="match status" value="1"/>
</dbReference>
<dbReference type="InterPro" id="IPR050510">
    <property type="entry name" value="Cation_transp_ATPase_P-type"/>
</dbReference>
<evidence type="ECO:0000256" key="2">
    <source>
        <dbReference type="ARBA" id="ARBA00005675"/>
    </source>
</evidence>
<dbReference type="Pfam" id="PF00690">
    <property type="entry name" value="Cation_ATPase_N"/>
    <property type="match status" value="1"/>
</dbReference>
<dbReference type="Pfam" id="PF00702">
    <property type="entry name" value="Hydrolase"/>
    <property type="match status" value="1"/>
</dbReference>
<dbReference type="Gene3D" id="1.20.1110.10">
    <property type="entry name" value="Calcium-transporting ATPase, transmembrane domain"/>
    <property type="match status" value="1"/>
</dbReference>
<dbReference type="SFLD" id="SFLDG00002">
    <property type="entry name" value="C1.7:_P-type_atpase_like"/>
    <property type="match status" value="1"/>
</dbReference>
<feature type="transmembrane region" description="Helical" evidence="11">
    <location>
        <begin position="43"/>
        <end position="63"/>
    </location>
</feature>
<dbReference type="OrthoDB" id="9814270at2"/>
<dbReference type="PANTHER" id="PTHR43294">
    <property type="entry name" value="SODIUM/POTASSIUM-TRANSPORTING ATPASE SUBUNIT ALPHA"/>
    <property type="match status" value="1"/>
</dbReference>
<dbReference type="InterPro" id="IPR018303">
    <property type="entry name" value="ATPase_P-typ_P_site"/>
</dbReference>
<dbReference type="AlphaFoldDB" id="A0A0A0JTX8"/>
<feature type="transmembrane region" description="Helical" evidence="11">
    <location>
        <begin position="222"/>
        <end position="243"/>
    </location>
</feature>
<dbReference type="RefSeq" id="WP_035938432.1">
    <property type="nucleotide sequence ID" value="NZ_AVPL01000037.1"/>
</dbReference>
<evidence type="ECO:0000256" key="4">
    <source>
        <dbReference type="ARBA" id="ARBA00022692"/>
    </source>
</evidence>
<keyword evidence="8 11" id="KW-1133">Transmembrane helix</keyword>
<dbReference type="InterPro" id="IPR044492">
    <property type="entry name" value="P_typ_ATPase_HD_dom"/>
</dbReference>
<evidence type="ECO:0000256" key="6">
    <source>
        <dbReference type="ARBA" id="ARBA00022840"/>
    </source>
</evidence>
<gene>
    <name evidence="13" type="ORF">N801_01835</name>
</gene>
<dbReference type="InterPro" id="IPR008250">
    <property type="entry name" value="ATPase_P-typ_transduc_dom_A_sf"/>
</dbReference>
<dbReference type="GO" id="GO:0016887">
    <property type="term" value="F:ATP hydrolysis activity"/>
    <property type="evidence" value="ECO:0007669"/>
    <property type="project" value="InterPro"/>
</dbReference>
<comment type="subcellular location">
    <subcellularLocation>
        <location evidence="1">Cell membrane</location>
        <topology evidence="1">Multi-pass membrane protein</topology>
    </subcellularLocation>
</comment>
<evidence type="ECO:0000256" key="10">
    <source>
        <dbReference type="ARBA" id="ARBA00049360"/>
    </source>
</evidence>
<feature type="transmembrane region" description="Helical" evidence="11">
    <location>
        <begin position="249"/>
        <end position="273"/>
    </location>
</feature>
<keyword evidence="6" id="KW-0067">ATP-binding</keyword>
<keyword evidence="14" id="KW-1185">Reference proteome</keyword>
<feature type="transmembrane region" description="Helical" evidence="11">
    <location>
        <begin position="714"/>
        <end position="739"/>
    </location>
</feature>
<dbReference type="PRINTS" id="PR00119">
    <property type="entry name" value="CATATPASE"/>
</dbReference>
<evidence type="ECO:0000256" key="9">
    <source>
        <dbReference type="ARBA" id="ARBA00023136"/>
    </source>
</evidence>
<dbReference type="Gene3D" id="2.70.150.10">
    <property type="entry name" value="Calcium-transporting ATPase, cytoplasmic transduction domain A"/>
    <property type="match status" value="1"/>
</dbReference>
<keyword evidence="9 11" id="KW-0472">Membrane</keyword>
<dbReference type="InterPro" id="IPR023298">
    <property type="entry name" value="ATPase_P-typ_TM_dom_sf"/>
</dbReference>
<evidence type="ECO:0000256" key="7">
    <source>
        <dbReference type="ARBA" id="ARBA00022967"/>
    </source>
</evidence>
<reference evidence="13 14" key="1">
    <citation type="submission" date="2013-08" db="EMBL/GenBank/DDBJ databases">
        <title>The genome sequence of Knoellia aerolata.</title>
        <authorList>
            <person name="Zhu W."/>
            <person name="Wang G."/>
        </authorList>
    </citation>
    <scope>NUCLEOTIDE SEQUENCE [LARGE SCALE GENOMIC DNA]</scope>
    <source>
        <strain evidence="13 14">DSM 18566</strain>
    </source>
</reference>
<dbReference type="Gene3D" id="3.40.50.1000">
    <property type="entry name" value="HAD superfamily/HAD-like"/>
    <property type="match status" value="1"/>
</dbReference>
<evidence type="ECO:0000313" key="13">
    <source>
        <dbReference type="EMBL" id="KGN40593.1"/>
    </source>
</evidence>
<dbReference type="SUPFAM" id="SSF81653">
    <property type="entry name" value="Calcium ATPase, transduction domain A"/>
    <property type="match status" value="1"/>
</dbReference>
<dbReference type="InterPro" id="IPR006068">
    <property type="entry name" value="ATPase_P-typ_cation-transptr_C"/>
</dbReference>
<dbReference type="STRING" id="1385519.N801_01835"/>
<dbReference type="InterPro" id="IPR001757">
    <property type="entry name" value="P_typ_ATPase"/>
</dbReference>
<feature type="transmembrane region" description="Helical" evidence="11">
    <location>
        <begin position="828"/>
        <end position="848"/>
    </location>
</feature>
<keyword evidence="3" id="KW-1003">Cell membrane</keyword>
<dbReference type="NCBIfam" id="TIGR01494">
    <property type="entry name" value="ATPase_P-type"/>
    <property type="match status" value="2"/>
</dbReference>
<dbReference type="PROSITE" id="PS00154">
    <property type="entry name" value="ATPASE_E1_E2"/>
    <property type="match status" value="1"/>
</dbReference>
<dbReference type="InterPro" id="IPR023214">
    <property type="entry name" value="HAD_sf"/>
</dbReference>
<protein>
    <submittedName>
        <fullName evidence="13">Haloacid dehalogenase</fullName>
    </submittedName>
</protein>
<evidence type="ECO:0000256" key="1">
    <source>
        <dbReference type="ARBA" id="ARBA00004651"/>
    </source>
</evidence>
<evidence type="ECO:0000256" key="3">
    <source>
        <dbReference type="ARBA" id="ARBA00022475"/>
    </source>
</evidence>
<dbReference type="SFLD" id="SFLDF00027">
    <property type="entry name" value="p-type_atpase"/>
    <property type="match status" value="1"/>
</dbReference>
<dbReference type="Pfam" id="PF00122">
    <property type="entry name" value="E1-E2_ATPase"/>
    <property type="match status" value="1"/>
</dbReference>
<sequence>MERVRDPVGLRQGLTSEEAARRLADVGPNTLPTARGPSPWRELAGQFTHLLALLLIVASGLALLGGLPALAGAIAVVVVLNALFAFWQERRADRSAERLRAMMPARVRVRRDGRVHSLGAEELVPGDVVELTAGDRLAADHEVLAGRGLRVDESLVTGESEPVTHVDGDPLMAGTFVVQGEGEALVTATGPRTTLAEISHLAAEATRPPSPMSVELAGVVRVVALVACATGTALGLGGLALGLAPTSAFLFAVGVTVALVPEGLLPTVTLSLARGAQLMAHRQALVRRLDAVETLGATTFICTDKTGTVTQNRMSVVTVWTPGRTVAVTGSGYEPTGIVGASEEDRRAVRRVAGAATRCVAGRVEERSGEWHAQGEPMEAAIYCAALRAGAALTSVPVLASAPYTPERMMSSVVTDEQVQTLGAPEHVLQHCSGDQAAARRALAAMTGRGLRVLAVASRPWHGETEPDALERDLELLGLLGLEDPPRPDVAGAVAACFRAGISLAMVTGDHPRTAEAVAREIGLLHAGGVVLDGRELPEDDDALGVALDRADGVVVARVTPGDKLRIARALRDRGHVVAMTGDGVNDAPALREADVGVAMGASGSDVAREAADLVLLDDHFGTIVTAVELGRATFANVRRFLTYHLTDNVAELAPFAAWALSGGQFPLAIGVLQVLALDIGTDMLPALALGAEPPSRRVMDGRGRSRTLVDRRLLLRAFGVLGPTEAAAALVAFTAVLVGGGWSWGEEPGAALLAGASGTAFATIALAQMSNAFACRSDTVPVWRSGVAGNPSLLLAVGSELGLLLVFLGVAPVAALLGGAWPSAAGWGWALAGAVALVAADALHKLLRSRRGDLRHSSATASRS</sequence>
<dbReference type="InterPro" id="IPR023299">
    <property type="entry name" value="ATPase_P-typ_cyto_dom_N"/>
</dbReference>
<evidence type="ECO:0000256" key="5">
    <source>
        <dbReference type="ARBA" id="ARBA00022741"/>
    </source>
</evidence>
<dbReference type="Gene3D" id="3.40.1110.10">
    <property type="entry name" value="Calcium-transporting ATPase, cytoplasmic domain N"/>
    <property type="match status" value="1"/>
</dbReference>
<dbReference type="Proteomes" id="UP000030013">
    <property type="component" value="Unassembled WGS sequence"/>
</dbReference>
<keyword evidence="7" id="KW-1278">Translocase</keyword>
<organism evidence="13 14">
    <name type="scientific">Knoellia aerolata DSM 18566</name>
    <dbReference type="NCBI Taxonomy" id="1385519"/>
    <lineage>
        <taxon>Bacteria</taxon>
        <taxon>Bacillati</taxon>
        <taxon>Actinomycetota</taxon>
        <taxon>Actinomycetes</taxon>
        <taxon>Micrococcales</taxon>
        <taxon>Intrasporangiaceae</taxon>
        <taxon>Knoellia</taxon>
    </lineage>
</organism>
<evidence type="ECO:0000256" key="11">
    <source>
        <dbReference type="SAM" id="Phobius"/>
    </source>
</evidence>
<feature type="domain" description="Cation-transporting P-type ATPase N-terminal" evidence="12">
    <location>
        <begin position="1"/>
        <end position="67"/>
    </location>
</feature>
<evidence type="ECO:0000313" key="14">
    <source>
        <dbReference type="Proteomes" id="UP000030013"/>
    </source>
</evidence>
<dbReference type="SUPFAM" id="SSF81665">
    <property type="entry name" value="Calcium ATPase, transmembrane domain M"/>
    <property type="match status" value="1"/>
</dbReference>
<dbReference type="SUPFAM" id="SSF81660">
    <property type="entry name" value="Metal cation-transporting ATPase, ATP-binding domain N"/>
    <property type="match status" value="1"/>
</dbReference>
<comment type="similarity">
    <text evidence="2">Belongs to the cation transport ATPase (P-type) (TC 3.A.3) family. Type IIA subfamily.</text>
</comment>
<keyword evidence="5" id="KW-0547">Nucleotide-binding</keyword>
<dbReference type="EMBL" id="AVPL01000037">
    <property type="protein sequence ID" value="KGN40593.1"/>
    <property type="molecule type" value="Genomic_DNA"/>
</dbReference>
<feature type="transmembrane region" description="Helical" evidence="11">
    <location>
        <begin position="751"/>
        <end position="768"/>
    </location>
</feature>
<comment type="catalytic activity">
    <reaction evidence="10">
        <text>ATP + H2O = ADP + phosphate + H(+)</text>
        <dbReference type="Rhea" id="RHEA:13065"/>
        <dbReference type="ChEBI" id="CHEBI:15377"/>
        <dbReference type="ChEBI" id="CHEBI:15378"/>
        <dbReference type="ChEBI" id="CHEBI:30616"/>
        <dbReference type="ChEBI" id="CHEBI:43474"/>
        <dbReference type="ChEBI" id="CHEBI:456216"/>
    </reaction>
</comment>
<dbReference type="GO" id="GO:0005886">
    <property type="term" value="C:plasma membrane"/>
    <property type="evidence" value="ECO:0007669"/>
    <property type="project" value="UniProtKB-SubCell"/>
</dbReference>
<dbReference type="SUPFAM" id="SSF56784">
    <property type="entry name" value="HAD-like"/>
    <property type="match status" value="1"/>
</dbReference>
<keyword evidence="4 11" id="KW-0812">Transmembrane</keyword>
<proteinExistence type="inferred from homology"/>
<dbReference type="SFLD" id="SFLDS00003">
    <property type="entry name" value="Haloacid_Dehalogenase"/>
    <property type="match status" value="1"/>
</dbReference>
<dbReference type="InterPro" id="IPR004014">
    <property type="entry name" value="ATPase_P-typ_cation-transptr_N"/>
</dbReference>
<evidence type="ECO:0000256" key="8">
    <source>
        <dbReference type="ARBA" id="ARBA00022989"/>
    </source>
</evidence>
<dbReference type="PRINTS" id="PR00120">
    <property type="entry name" value="HATPASE"/>
</dbReference>
<dbReference type="InterPro" id="IPR036412">
    <property type="entry name" value="HAD-like_sf"/>
</dbReference>
<name>A0A0A0JTX8_9MICO</name>
<evidence type="ECO:0000259" key="12">
    <source>
        <dbReference type="SMART" id="SM00831"/>
    </source>
</evidence>
<dbReference type="GO" id="GO:0005524">
    <property type="term" value="F:ATP binding"/>
    <property type="evidence" value="ECO:0007669"/>
    <property type="project" value="UniProtKB-KW"/>
</dbReference>